<dbReference type="KEGG" id="sgy:Sgly_1622"/>
<dbReference type="Proteomes" id="UP000007488">
    <property type="component" value="Chromosome"/>
</dbReference>
<evidence type="ECO:0000256" key="2">
    <source>
        <dbReference type="ARBA" id="ARBA00022692"/>
    </source>
</evidence>
<evidence type="ECO:0000256" key="5">
    <source>
        <dbReference type="ARBA" id="ARBA00022989"/>
    </source>
</evidence>
<keyword evidence="4" id="KW-0067">ATP-binding</keyword>
<feature type="transmembrane region" description="Helical" evidence="7">
    <location>
        <begin position="28"/>
        <end position="49"/>
    </location>
</feature>
<dbReference type="InterPro" id="IPR011527">
    <property type="entry name" value="ABC1_TM_dom"/>
</dbReference>
<keyword evidence="10" id="KW-0378">Hydrolase</keyword>
<dbReference type="InterPro" id="IPR039421">
    <property type="entry name" value="Type_1_exporter"/>
</dbReference>
<reference evidence="10 11" key="1">
    <citation type="journal article" date="2011" name="Stand. Genomic Sci.">
        <title>Complete genome sequence of Syntrophobotulus glycolicus type strain (FlGlyR).</title>
        <authorList>
            <person name="Han C."/>
            <person name="Mwirichia R."/>
            <person name="Chertkov O."/>
            <person name="Held B."/>
            <person name="Lapidus A."/>
            <person name="Nolan M."/>
            <person name="Lucas S."/>
            <person name="Hammon N."/>
            <person name="Deshpande S."/>
            <person name="Cheng J.F."/>
            <person name="Tapia R."/>
            <person name="Goodwin L."/>
            <person name="Pitluck S."/>
            <person name="Huntemann M."/>
            <person name="Liolios K."/>
            <person name="Ivanova N."/>
            <person name="Pagani I."/>
            <person name="Mavromatis K."/>
            <person name="Ovchinikova G."/>
            <person name="Pati A."/>
            <person name="Chen A."/>
            <person name="Palaniappan K."/>
            <person name="Land M."/>
            <person name="Hauser L."/>
            <person name="Brambilla E.M."/>
            <person name="Rohde M."/>
            <person name="Spring S."/>
            <person name="Sikorski J."/>
            <person name="Goker M."/>
            <person name="Woyke T."/>
            <person name="Bristow J."/>
            <person name="Eisen J.A."/>
            <person name="Markowitz V."/>
            <person name="Hugenholtz P."/>
            <person name="Kyrpides N.C."/>
            <person name="Klenk H.P."/>
            <person name="Detter J.C."/>
        </authorList>
    </citation>
    <scope>NUCLEOTIDE SEQUENCE [LARGE SCALE GENOMIC DNA]</scope>
    <source>
        <strain evidence="11">DSM 8271 / FlGlyR</strain>
    </source>
</reference>
<feature type="transmembrane region" description="Helical" evidence="7">
    <location>
        <begin position="167"/>
        <end position="185"/>
    </location>
</feature>
<evidence type="ECO:0000313" key="11">
    <source>
        <dbReference type="Proteomes" id="UP000007488"/>
    </source>
</evidence>
<name>F0SY85_SYNGF</name>
<dbReference type="PROSITE" id="PS50893">
    <property type="entry name" value="ABC_TRANSPORTER_2"/>
    <property type="match status" value="1"/>
</dbReference>
<dbReference type="PROSITE" id="PS50929">
    <property type="entry name" value="ABC_TM1F"/>
    <property type="match status" value="1"/>
</dbReference>
<protein>
    <submittedName>
        <fullName evidence="10">Xenobiotic-transporting ATPase</fullName>
        <ecNumber evidence="10">3.6.3.44</ecNumber>
    </submittedName>
</protein>
<keyword evidence="6 7" id="KW-0472">Membrane</keyword>
<dbReference type="GO" id="GO:0016887">
    <property type="term" value="F:ATP hydrolysis activity"/>
    <property type="evidence" value="ECO:0007669"/>
    <property type="project" value="InterPro"/>
</dbReference>
<dbReference type="Gene3D" id="1.20.1560.10">
    <property type="entry name" value="ABC transporter type 1, transmembrane domain"/>
    <property type="match status" value="1"/>
</dbReference>
<dbReference type="InterPro" id="IPR027417">
    <property type="entry name" value="P-loop_NTPase"/>
</dbReference>
<keyword evidence="5 7" id="KW-1133">Transmembrane helix</keyword>
<dbReference type="GO" id="GO:0005886">
    <property type="term" value="C:plasma membrane"/>
    <property type="evidence" value="ECO:0007669"/>
    <property type="project" value="UniProtKB-SubCell"/>
</dbReference>
<organism evidence="10 11">
    <name type="scientific">Syntrophobotulus glycolicus (strain DSM 8271 / FlGlyR)</name>
    <dbReference type="NCBI Taxonomy" id="645991"/>
    <lineage>
        <taxon>Bacteria</taxon>
        <taxon>Bacillati</taxon>
        <taxon>Bacillota</taxon>
        <taxon>Clostridia</taxon>
        <taxon>Eubacteriales</taxon>
        <taxon>Desulfitobacteriaceae</taxon>
        <taxon>Syntrophobotulus</taxon>
    </lineage>
</organism>
<dbReference type="GO" id="GO:0005524">
    <property type="term" value="F:ATP binding"/>
    <property type="evidence" value="ECO:0007669"/>
    <property type="project" value="UniProtKB-KW"/>
</dbReference>
<dbReference type="InterPro" id="IPR036640">
    <property type="entry name" value="ABC1_TM_sf"/>
</dbReference>
<evidence type="ECO:0000256" key="4">
    <source>
        <dbReference type="ARBA" id="ARBA00022840"/>
    </source>
</evidence>
<dbReference type="SUPFAM" id="SSF90123">
    <property type="entry name" value="ABC transporter transmembrane region"/>
    <property type="match status" value="1"/>
</dbReference>
<feature type="transmembrane region" description="Helical" evidence="7">
    <location>
        <begin position="253"/>
        <end position="272"/>
    </location>
</feature>
<dbReference type="HOGENOM" id="CLU_000604_84_3_9"/>
<dbReference type="Pfam" id="PF00005">
    <property type="entry name" value="ABC_tran"/>
    <property type="match status" value="1"/>
</dbReference>
<reference evidence="11" key="2">
    <citation type="submission" date="2011-02" db="EMBL/GenBank/DDBJ databases">
        <title>The complete genome of Syntrophobotulus glycolicus DSM 8271.</title>
        <authorList>
            <person name="Lucas S."/>
            <person name="Copeland A."/>
            <person name="Lapidus A."/>
            <person name="Bruce D."/>
            <person name="Goodwin L."/>
            <person name="Pitluck S."/>
            <person name="Kyrpides N."/>
            <person name="Mavromatis K."/>
            <person name="Pagani I."/>
            <person name="Ivanova N."/>
            <person name="Mikhailova N."/>
            <person name="Chertkov O."/>
            <person name="Held B."/>
            <person name="Detter J.C."/>
            <person name="Tapia R."/>
            <person name="Han C."/>
            <person name="Land M."/>
            <person name="Hauser L."/>
            <person name="Markowitz V."/>
            <person name="Cheng J.-F."/>
            <person name="Hugenholtz P."/>
            <person name="Woyke T."/>
            <person name="Wu D."/>
            <person name="Spring S."/>
            <person name="Schroeder M."/>
            <person name="Brambilla E."/>
            <person name="Klenk H.-P."/>
            <person name="Eisen J.A."/>
        </authorList>
    </citation>
    <scope>NUCLEOTIDE SEQUENCE [LARGE SCALE GENOMIC DNA]</scope>
    <source>
        <strain evidence="11">DSM 8271 / FlGlyR</strain>
    </source>
</reference>
<dbReference type="OrthoDB" id="9771903at2"/>
<dbReference type="eggNOG" id="COG1132">
    <property type="taxonomic scope" value="Bacteria"/>
</dbReference>
<dbReference type="STRING" id="645991.Sgly_1622"/>
<dbReference type="Pfam" id="PF00664">
    <property type="entry name" value="ABC_membrane"/>
    <property type="match status" value="1"/>
</dbReference>
<dbReference type="Gene3D" id="3.40.50.300">
    <property type="entry name" value="P-loop containing nucleotide triphosphate hydrolases"/>
    <property type="match status" value="1"/>
</dbReference>
<dbReference type="PANTHER" id="PTHR43394:SF1">
    <property type="entry name" value="ATP-BINDING CASSETTE SUB-FAMILY B MEMBER 10, MITOCHONDRIAL"/>
    <property type="match status" value="1"/>
</dbReference>
<feature type="domain" description="ABC transmembrane type-1" evidence="9">
    <location>
        <begin position="29"/>
        <end position="310"/>
    </location>
</feature>
<dbReference type="SUPFAM" id="SSF52540">
    <property type="entry name" value="P-loop containing nucleoside triphosphate hydrolases"/>
    <property type="match status" value="1"/>
</dbReference>
<dbReference type="PANTHER" id="PTHR43394">
    <property type="entry name" value="ATP-DEPENDENT PERMEASE MDL1, MITOCHONDRIAL"/>
    <property type="match status" value="1"/>
</dbReference>
<dbReference type="EMBL" id="CP002547">
    <property type="protein sequence ID" value="ADY55920.1"/>
    <property type="molecule type" value="Genomic_DNA"/>
</dbReference>
<evidence type="ECO:0000259" key="9">
    <source>
        <dbReference type="PROSITE" id="PS50929"/>
    </source>
</evidence>
<evidence type="ECO:0000313" key="10">
    <source>
        <dbReference type="EMBL" id="ADY55920.1"/>
    </source>
</evidence>
<accession>F0SY85</accession>
<evidence type="ECO:0000256" key="7">
    <source>
        <dbReference type="SAM" id="Phobius"/>
    </source>
</evidence>
<comment type="subcellular location">
    <subcellularLocation>
        <location evidence="1">Cell membrane</location>
        <topology evidence="1">Multi-pass membrane protein</topology>
    </subcellularLocation>
</comment>
<dbReference type="InterPro" id="IPR003593">
    <property type="entry name" value="AAA+_ATPase"/>
</dbReference>
<evidence type="ECO:0000259" key="8">
    <source>
        <dbReference type="PROSITE" id="PS50893"/>
    </source>
</evidence>
<dbReference type="SMART" id="SM00382">
    <property type="entry name" value="AAA"/>
    <property type="match status" value="1"/>
</dbReference>
<evidence type="ECO:0000256" key="6">
    <source>
        <dbReference type="ARBA" id="ARBA00023136"/>
    </source>
</evidence>
<feature type="transmembrane region" description="Helical" evidence="7">
    <location>
        <begin position="138"/>
        <end position="161"/>
    </location>
</feature>
<evidence type="ECO:0000256" key="1">
    <source>
        <dbReference type="ARBA" id="ARBA00004651"/>
    </source>
</evidence>
<dbReference type="EC" id="3.6.3.44" evidence="10"/>
<feature type="domain" description="ABC transporter" evidence="8">
    <location>
        <begin position="341"/>
        <end position="568"/>
    </location>
</feature>
<keyword evidence="3" id="KW-0547">Nucleotide-binding</keyword>
<dbReference type="AlphaFoldDB" id="F0SY85"/>
<evidence type="ECO:0000256" key="3">
    <source>
        <dbReference type="ARBA" id="ARBA00022741"/>
    </source>
</evidence>
<keyword evidence="2 7" id="KW-0812">Transmembrane</keyword>
<dbReference type="InterPro" id="IPR003439">
    <property type="entry name" value="ABC_transporter-like_ATP-bd"/>
</dbReference>
<dbReference type="RefSeq" id="WP_013624788.1">
    <property type="nucleotide sequence ID" value="NC_015172.1"/>
</dbReference>
<sequence length="570" mass="63323">MKVKAEFSKLINFINWIKPDIRPFLPRLVVILLLGVAGSLCGVGIAIASKNVIDYAVAGELGKAGIAIGIFGGIIVMSVLINIGEALLEVRVSEAFSNVMRQRFFKRLLETEWLPLSGYHSGDLLTRLTSDVGNITNFFVRVFPGILSLGVQLAASFATLLYYEPRLAIIAFIMGPSTVLFSRLWGHRLKVLNLKVQESESRYRSHIQEALQNFIVIKIFGLEEHNRDTLQGLHQDRMDWILKRNRTTLSADMIISLGFWAGYFVAFSWGIIRLYQKAISFGTLTAFITLVQQIQVPFVGLARTFPQIIAMLASTERLMELEKMQLEKREGKIGQPEGVGISFRQVSFVYTEEKDNLVLDKVTADIAPGELVALVGSSGVGKTTLIRLLLALVRPLEGEVFYTDGLGKQYEVTAATRAWVTYVPQGNTLFSGTIADNLRSGRLEATPDEMEEASRAACAWEFIRELPNGLDTVIGEQGHGLSEGQAQRIAIARAFLKRAPVMILDEATSALDMGTEMEILRAIKDLSGNCTCLLITHRQTALKMCSRVLEIQRGKLIEKNKTEQENHLSN</sequence>
<dbReference type="CDD" id="cd07346">
    <property type="entry name" value="ABC_6TM_exporters"/>
    <property type="match status" value="1"/>
</dbReference>
<proteinExistence type="predicted"/>
<feature type="transmembrane region" description="Helical" evidence="7">
    <location>
        <begin position="61"/>
        <end position="83"/>
    </location>
</feature>
<gene>
    <name evidence="10" type="ordered locus">Sgly_1622</name>
</gene>
<dbReference type="GO" id="GO:0015421">
    <property type="term" value="F:ABC-type oligopeptide transporter activity"/>
    <property type="evidence" value="ECO:0007669"/>
    <property type="project" value="TreeGrafter"/>
</dbReference>
<keyword evidence="11" id="KW-1185">Reference proteome</keyword>